<dbReference type="FunFam" id="3.90.640.10:FF:000003">
    <property type="entry name" value="Molecular chaperone DnaK"/>
    <property type="match status" value="1"/>
</dbReference>
<dbReference type="Gene3D" id="2.60.34.10">
    <property type="entry name" value="Substrate Binding Domain Of DNAk, Chain A, domain 1"/>
    <property type="match status" value="1"/>
</dbReference>
<evidence type="ECO:0000256" key="2">
    <source>
        <dbReference type="ARBA" id="ARBA00022840"/>
    </source>
</evidence>
<sequence>MLRFTRSIQLNNLGRRLASTKSSKVIGIDLGTTNSAVAYIRDIKDKKSATIIENDQGQRTTPSIVSYGLNSANHQIDKILVGTQAKRQQMVNPENTFFATKRLIGRSYMDEEVQRDMKTVPFKITSGTNGNNEAYLKLSNGELKSPKDIGSEILKYLKSCADEYLNEEIDKAVITVPAYFNDSQRQATKEAGKLAGLNVLRVVNEPTAAALSFGLDDKLKDGDTKKNGLLAVYDLGGGTFDISILDIEDGVFEVRSTNGDTHLGGEDFDNIVVKHLLTMFISQNKATTELSFEKLMSDRALMQRLRDAAEKVKIQLSHVKEATIEIPFLYDNLHLQLNMKEEDLDAMTLHLINKTIPPVRKALKDSDIETEDIDEVIMVGGMTRMPKIRKIVEDLFGKKPNTSVNPDETVAIGAAIQGGIISGEIKDVLLLDVTPLTLGIETIGGAFSPLIPRNTTVPVKKTEIFSTGVDNQTGVEIKVYQGERGLVSNNKMIGNFKLAGIPPMPKGIPQIAVTFDIDADGIINVSASEKSSGREKSITVVANQNLTEKEINKLVDEANENRDSDNAIRKRLELITKADIMISDSEAAFVKYKETISTDLQYPEVLNELKALRVMIDTFKKETNNTKLDVNVIKRSTDAFQNKAFKLFQRVTETQKKAQEQLKQQEQQKKN</sequence>
<dbReference type="Pfam" id="PF00012">
    <property type="entry name" value="HSP70"/>
    <property type="match status" value="1"/>
</dbReference>
<dbReference type="SUPFAM" id="SSF53067">
    <property type="entry name" value="Actin-like ATPase domain"/>
    <property type="match status" value="2"/>
</dbReference>
<organism evidence="4 5">
    <name type="scientific">Maudiozyma exigua</name>
    <name type="common">Yeast</name>
    <name type="synonym">Kazachstania exigua</name>
    <dbReference type="NCBI Taxonomy" id="34358"/>
    <lineage>
        <taxon>Eukaryota</taxon>
        <taxon>Fungi</taxon>
        <taxon>Dikarya</taxon>
        <taxon>Ascomycota</taxon>
        <taxon>Saccharomycotina</taxon>
        <taxon>Saccharomycetes</taxon>
        <taxon>Saccharomycetales</taxon>
        <taxon>Saccharomycetaceae</taxon>
        <taxon>Maudiozyma</taxon>
    </lineage>
</organism>
<dbReference type="InterPro" id="IPR029047">
    <property type="entry name" value="HSP70_peptide-bd_sf"/>
</dbReference>
<dbReference type="FunFam" id="2.60.34.10:FF:000014">
    <property type="entry name" value="Chaperone protein DnaK HSP70"/>
    <property type="match status" value="1"/>
</dbReference>
<evidence type="ECO:0000313" key="4">
    <source>
        <dbReference type="EMBL" id="KAG0672403.1"/>
    </source>
</evidence>
<dbReference type="InterPro" id="IPR013126">
    <property type="entry name" value="Hsp_70_fam"/>
</dbReference>
<accession>A0A9P6WFR0</accession>
<dbReference type="GO" id="GO:0070013">
    <property type="term" value="C:intracellular organelle lumen"/>
    <property type="evidence" value="ECO:0007669"/>
    <property type="project" value="UniProtKB-ARBA"/>
</dbReference>
<dbReference type="PRINTS" id="PR00301">
    <property type="entry name" value="HEATSHOCK70"/>
</dbReference>
<dbReference type="PANTHER" id="PTHR19375">
    <property type="entry name" value="HEAT SHOCK PROTEIN 70KDA"/>
    <property type="match status" value="1"/>
</dbReference>
<keyword evidence="5" id="KW-1185">Reference proteome</keyword>
<comment type="similarity">
    <text evidence="3">Belongs to the heat shock protein 70 family.</text>
</comment>
<proteinExistence type="inferred from homology"/>
<dbReference type="PROSITE" id="PS01036">
    <property type="entry name" value="HSP70_3"/>
    <property type="match status" value="1"/>
</dbReference>
<dbReference type="Gene3D" id="3.90.640.10">
    <property type="entry name" value="Actin, Chain A, domain 4"/>
    <property type="match status" value="1"/>
</dbReference>
<dbReference type="EMBL" id="PUHR01000003">
    <property type="protein sequence ID" value="KAG0672403.1"/>
    <property type="molecule type" value="Genomic_DNA"/>
</dbReference>
<evidence type="ECO:0000256" key="1">
    <source>
        <dbReference type="ARBA" id="ARBA00022741"/>
    </source>
</evidence>
<name>A0A9P6WFR0_MAUEX</name>
<evidence type="ECO:0000256" key="3">
    <source>
        <dbReference type="RuleBase" id="RU003322"/>
    </source>
</evidence>
<dbReference type="GO" id="GO:0005739">
    <property type="term" value="C:mitochondrion"/>
    <property type="evidence" value="ECO:0007669"/>
    <property type="project" value="UniProtKB-ARBA"/>
</dbReference>
<dbReference type="NCBIfam" id="NF001413">
    <property type="entry name" value="PRK00290.1"/>
    <property type="match status" value="1"/>
</dbReference>
<dbReference type="Proteomes" id="UP000750334">
    <property type="component" value="Unassembled WGS sequence"/>
</dbReference>
<dbReference type="GO" id="GO:0005524">
    <property type="term" value="F:ATP binding"/>
    <property type="evidence" value="ECO:0007669"/>
    <property type="project" value="UniProtKB-KW"/>
</dbReference>
<dbReference type="PROSITE" id="PS00329">
    <property type="entry name" value="HSP70_2"/>
    <property type="match status" value="1"/>
</dbReference>
<dbReference type="Gene3D" id="3.30.420.40">
    <property type="match status" value="2"/>
</dbReference>
<protein>
    <submittedName>
        <fullName evidence="4">Hsp70 ATPase ssq1</fullName>
    </submittedName>
</protein>
<reference evidence="4 5" key="1">
    <citation type="submission" date="2020-11" db="EMBL/GenBank/DDBJ databases">
        <title>Kefir isolates.</title>
        <authorList>
            <person name="Marcisauskas S."/>
            <person name="Kim Y."/>
            <person name="Blasche S."/>
        </authorList>
    </citation>
    <scope>NUCLEOTIDE SEQUENCE [LARGE SCALE GENOMIC DNA]</scope>
    <source>
        <strain evidence="4 5">OG2</strain>
    </source>
</reference>
<dbReference type="AlphaFoldDB" id="A0A9P6WFR0"/>
<dbReference type="GO" id="GO:0140662">
    <property type="term" value="F:ATP-dependent protein folding chaperone"/>
    <property type="evidence" value="ECO:0007669"/>
    <property type="project" value="InterPro"/>
</dbReference>
<keyword evidence="1 3" id="KW-0547">Nucleotide-binding</keyword>
<keyword evidence="2 3" id="KW-0067">ATP-binding</keyword>
<dbReference type="InterPro" id="IPR018181">
    <property type="entry name" value="Heat_shock_70_CS"/>
</dbReference>
<dbReference type="OrthoDB" id="2401965at2759"/>
<dbReference type="PROSITE" id="PS00297">
    <property type="entry name" value="HSP70_1"/>
    <property type="match status" value="1"/>
</dbReference>
<gene>
    <name evidence="4" type="primary">SSQ1</name>
    <name evidence="4" type="ORF">C6P45_003087</name>
</gene>
<evidence type="ECO:0000313" key="5">
    <source>
        <dbReference type="Proteomes" id="UP000750334"/>
    </source>
</evidence>
<dbReference type="FunFam" id="3.30.420.40:FF:000125">
    <property type="entry name" value="Chaperone protein DnaK 1"/>
    <property type="match status" value="1"/>
</dbReference>
<dbReference type="FunFam" id="3.30.420.40:FF:000004">
    <property type="entry name" value="Molecular chaperone DnaK"/>
    <property type="match status" value="1"/>
</dbReference>
<dbReference type="SUPFAM" id="SSF100920">
    <property type="entry name" value="Heat shock protein 70kD (HSP70), peptide-binding domain"/>
    <property type="match status" value="1"/>
</dbReference>
<dbReference type="CDD" id="cd10234">
    <property type="entry name" value="ASKHA_NBD_HSP70_DnaK-like"/>
    <property type="match status" value="1"/>
</dbReference>
<comment type="caution">
    <text evidence="4">The sequence shown here is derived from an EMBL/GenBank/DDBJ whole genome shotgun (WGS) entry which is preliminary data.</text>
</comment>
<dbReference type="InterPro" id="IPR043129">
    <property type="entry name" value="ATPase_NBD"/>
</dbReference>